<dbReference type="Gene3D" id="3.30.300.30">
    <property type="match status" value="1"/>
</dbReference>
<name>A0A023BZ19_9FLAO</name>
<dbReference type="GO" id="GO:0005737">
    <property type="term" value="C:cytoplasm"/>
    <property type="evidence" value="ECO:0007669"/>
    <property type="project" value="TreeGrafter"/>
</dbReference>
<dbReference type="GO" id="GO:0043041">
    <property type="term" value="P:amino acid activation for nonribosomal peptide biosynthetic process"/>
    <property type="evidence" value="ECO:0007669"/>
    <property type="project" value="TreeGrafter"/>
</dbReference>
<dbReference type="OrthoDB" id="4317020at2"/>
<keyword evidence="3" id="KW-1185">Reference proteome</keyword>
<dbReference type="Gene3D" id="3.40.50.12780">
    <property type="entry name" value="N-terminal domain of ligase-like"/>
    <property type="match status" value="1"/>
</dbReference>
<feature type="domain" description="AMP-dependent synthetase/ligase" evidence="1">
    <location>
        <begin position="9"/>
        <end position="352"/>
    </location>
</feature>
<dbReference type="InterPro" id="IPR000873">
    <property type="entry name" value="AMP-dep_synth/lig_dom"/>
</dbReference>
<dbReference type="AlphaFoldDB" id="A0A023BZ19"/>
<protein>
    <recommendedName>
        <fullName evidence="1">AMP-dependent synthetase/ligase domain-containing protein</fullName>
    </recommendedName>
</protein>
<organism evidence="2 3">
    <name type="scientific">Aquimarina atlantica</name>
    <dbReference type="NCBI Taxonomy" id="1317122"/>
    <lineage>
        <taxon>Bacteria</taxon>
        <taxon>Pseudomonadati</taxon>
        <taxon>Bacteroidota</taxon>
        <taxon>Flavobacteriia</taxon>
        <taxon>Flavobacteriales</taxon>
        <taxon>Flavobacteriaceae</taxon>
        <taxon>Aquimarina</taxon>
    </lineage>
</organism>
<sequence length="493" mass="55732">MNLQQALSHSITRNLDRIAFVINGQEYTYKDLAESISGIRKIIQEKISDDEVNIGLIANDDIQTYAAIFAIWFEGKSYVPLDPESPEERNDNIIKQTNIKTIVDSSDVVVYPDYNTISSTMAKGNTDDLEPKQVLDESIAYILFTSGTTGVPKGVPITFSNLIAFCDAFFDFGIQIDENDRCLQMFGLTFDVSVMSFMLPVLKGARVYTIPKDEIKFSYIFELIQDERLSYALMVPSILHYLRPYFDEIDSPYLKYSLFCGEGLPVDVTEEWAQRLPNTKIMNVYGPTESTMLCTGYTYDKDAKKTHNGVVSIGKPWKGVETIIINESNEILETGKKGELCLAGSLLTPGYWMNPEKNEEAFFYTEYNGKKTRFYKTGDLSYIDADGDIMFLGRIDFQAKVQGGYRVELSEVELYAKEGLHKINAVAVAYTNGVGSTEIGLVIESEKFDLTELSEYMKAKMPAYMIPSQIKFMETFPLNVNGKIDRKELTTIF</sequence>
<dbReference type="RefSeq" id="WP_034237686.1">
    <property type="nucleotide sequence ID" value="NZ_AQRA01000001.1"/>
</dbReference>
<dbReference type="PANTHER" id="PTHR45527">
    <property type="entry name" value="NONRIBOSOMAL PEPTIDE SYNTHETASE"/>
    <property type="match status" value="1"/>
</dbReference>
<dbReference type="GO" id="GO:0044550">
    <property type="term" value="P:secondary metabolite biosynthetic process"/>
    <property type="evidence" value="ECO:0007669"/>
    <property type="project" value="TreeGrafter"/>
</dbReference>
<dbReference type="Pfam" id="PF00501">
    <property type="entry name" value="AMP-binding"/>
    <property type="match status" value="1"/>
</dbReference>
<reference evidence="2 3" key="1">
    <citation type="submission" date="2014-04" db="EMBL/GenBank/DDBJ databases">
        <title>Aquimarina sp. 22II-S11-z7 Genome Sequencing.</title>
        <authorList>
            <person name="Lai Q."/>
        </authorList>
    </citation>
    <scope>NUCLEOTIDE SEQUENCE [LARGE SCALE GENOMIC DNA]</scope>
    <source>
        <strain evidence="2 3">22II-S11-z7</strain>
    </source>
</reference>
<dbReference type="EMBL" id="AQRA01000001">
    <property type="protein sequence ID" value="EZH75311.1"/>
    <property type="molecule type" value="Genomic_DNA"/>
</dbReference>
<dbReference type="STRING" id="1317122.ATO12_00615"/>
<evidence type="ECO:0000313" key="3">
    <source>
        <dbReference type="Proteomes" id="UP000023541"/>
    </source>
</evidence>
<dbReference type="PROSITE" id="PS00455">
    <property type="entry name" value="AMP_BINDING"/>
    <property type="match status" value="1"/>
</dbReference>
<dbReference type="InterPro" id="IPR020845">
    <property type="entry name" value="AMP-binding_CS"/>
</dbReference>
<dbReference type="Proteomes" id="UP000023541">
    <property type="component" value="Unassembled WGS sequence"/>
</dbReference>
<gene>
    <name evidence="2" type="ORF">ATO12_00615</name>
</gene>
<accession>A0A023BZ19</accession>
<dbReference type="SUPFAM" id="SSF56801">
    <property type="entry name" value="Acetyl-CoA synthetase-like"/>
    <property type="match status" value="1"/>
</dbReference>
<comment type="caution">
    <text evidence="2">The sequence shown here is derived from an EMBL/GenBank/DDBJ whole genome shotgun (WGS) entry which is preliminary data.</text>
</comment>
<dbReference type="eggNOG" id="COG1020">
    <property type="taxonomic scope" value="Bacteria"/>
</dbReference>
<evidence type="ECO:0000313" key="2">
    <source>
        <dbReference type="EMBL" id="EZH75311.1"/>
    </source>
</evidence>
<proteinExistence type="predicted"/>
<dbReference type="PANTHER" id="PTHR45527:SF1">
    <property type="entry name" value="FATTY ACID SYNTHASE"/>
    <property type="match status" value="1"/>
</dbReference>
<dbReference type="GO" id="GO:0031177">
    <property type="term" value="F:phosphopantetheine binding"/>
    <property type="evidence" value="ECO:0007669"/>
    <property type="project" value="TreeGrafter"/>
</dbReference>
<dbReference type="InterPro" id="IPR042099">
    <property type="entry name" value="ANL_N_sf"/>
</dbReference>
<evidence type="ECO:0000259" key="1">
    <source>
        <dbReference type="Pfam" id="PF00501"/>
    </source>
</evidence>
<dbReference type="InterPro" id="IPR045851">
    <property type="entry name" value="AMP-bd_C_sf"/>
</dbReference>